<comment type="caution">
    <text evidence="1">The sequence shown here is derived from an EMBL/GenBank/DDBJ whole genome shotgun (WGS) entry which is preliminary data.</text>
</comment>
<reference evidence="1 2" key="1">
    <citation type="submission" date="2020-12" db="EMBL/GenBank/DDBJ databases">
        <title>Metabolic potential, ecology and presence of endohyphal bacteria is reflected in genomic diversity of Mucoromycotina.</title>
        <authorList>
            <person name="Muszewska A."/>
            <person name="Okrasinska A."/>
            <person name="Steczkiewicz K."/>
            <person name="Drgas O."/>
            <person name="Orlowska M."/>
            <person name="Perlinska-Lenart U."/>
            <person name="Aleksandrzak-Piekarczyk T."/>
            <person name="Szatraj K."/>
            <person name="Zielenkiewicz U."/>
            <person name="Pilsyk S."/>
            <person name="Malc E."/>
            <person name="Mieczkowski P."/>
            <person name="Kruszewska J.S."/>
            <person name="Biernat P."/>
            <person name="Pawlowska J."/>
        </authorList>
    </citation>
    <scope>NUCLEOTIDE SEQUENCE [LARGE SCALE GENOMIC DNA]</scope>
    <source>
        <strain evidence="1 2">CBS 142.35</strain>
    </source>
</reference>
<protein>
    <recommendedName>
        <fullName evidence="3">Retrotransposon gag domain-containing protein</fullName>
    </recommendedName>
</protein>
<keyword evidence="2" id="KW-1185">Reference proteome</keyword>
<dbReference type="AlphaFoldDB" id="A0A8H7V9Q1"/>
<dbReference type="OrthoDB" id="2288066at2759"/>
<gene>
    <name evidence="1" type="ORF">INT45_011169</name>
</gene>
<dbReference type="EMBL" id="JAEPRB010000761">
    <property type="protein sequence ID" value="KAG2212420.1"/>
    <property type="molecule type" value="Genomic_DNA"/>
</dbReference>
<name>A0A8H7V9Q1_9FUNG</name>
<dbReference type="Proteomes" id="UP000646827">
    <property type="component" value="Unassembled WGS sequence"/>
</dbReference>
<proteinExistence type="predicted"/>
<evidence type="ECO:0000313" key="2">
    <source>
        <dbReference type="Proteomes" id="UP000646827"/>
    </source>
</evidence>
<feature type="non-terminal residue" evidence="1">
    <location>
        <position position="285"/>
    </location>
</feature>
<sequence>MSNHQENSAAPTVSDAAVHIEDDMISETGSVASTSVSSQVPPRIAKLIGKLSFLEEEMVRSDLSEEQMVQIQKSYAIYSKSLDMMLAVQKKLSKKDKAVSTTTLSSRSIVPSDLPALQWTGNVHDTSKTVFSSVHECLDRFEDILESYGQDINANWCRLLPRMLSPNQRSWFIDHLKPHATLDWSFACKTLVHKYGIQDADRQAQFMQKLFTLRMGRDDSVELYTDRFHKLRREAGCKDDRVMAALYIQSLLPELAQHVTLGQAHLSQDKRTTIDQAANLARRLY</sequence>
<evidence type="ECO:0008006" key="3">
    <source>
        <dbReference type="Google" id="ProtNLM"/>
    </source>
</evidence>
<accession>A0A8H7V9Q1</accession>
<organism evidence="1 2">
    <name type="scientific">Circinella minor</name>
    <dbReference type="NCBI Taxonomy" id="1195481"/>
    <lineage>
        <taxon>Eukaryota</taxon>
        <taxon>Fungi</taxon>
        <taxon>Fungi incertae sedis</taxon>
        <taxon>Mucoromycota</taxon>
        <taxon>Mucoromycotina</taxon>
        <taxon>Mucoromycetes</taxon>
        <taxon>Mucorales</taxon>
        <taxon>Lichtheimiaceae</taxon>
        <taxon>Circinella</taxon>
    </lineage>
</organism>
<evidence type="ECO:0000313" key="1">
    <source>
        <dbReference type="EMBL" id="KAG2212420.1"/>
    </source>
</evidence>